<dbReference type="AlphaFoldDB" id="A0A7X0JQS6"/>
<dbReference type="Gene3D" id="3.20.20.30">
    <property type="entry name" value="Luciferase-like domain"/>
    <property type="match status" value="1"/>
</dbReference>
<name>A0A7X0JQS6_9GAMM</name>
<comment type="similarity">
    <text evidence="1">To bacterial alkanal monooxygenase alpha and beta chains.</text>
</comment>
<accession>A0A7X0JQS6</accession>
<dbReference type="Pfam" id="PF00296">
    <property type="entry name" value="Bac_luciferase"/>
    <property type="match status" value="1"/>
</dbReference>
<dbReference type="SUPFAM" id="SSF51679">
    <property type="entry name" value="Bacterial luciferase-like"/>
    <property type="match status" value="1"/>
</dbReference>
<evidence type="ECO:0000313" key="3">
    <source>
        <dbReference type="EMBL" id="MBB6520587.1"/>
    </source>
</evidence>
<dbReference type="InterPro" id="IPR011251">
    <property type="entry name" value="Luciferase-like_dom"/>
</dbReference>
<organism evidence="3 4">
    <name type="scientific">Pseudoteredinibacter isoporae</name>
    <dbReference type="NCBI Taxonomy" id="570281"/>
    <lineage>
        <taxon>Bacteria</taxon>
        <taxon>Pseudomonadati</taxon>
        <taxon>Pseudomonadota</taxon>
        <taxon>Gammaproteobacteria</taxon>
        <taxon>Cellvibrionales</taxon>
        <taxon>Cellvibrionaceae</taxon>
        <taxon>Pseudoteredinibacter</taxon>
    </lineage>
</organism>
<dbReference type="Proteomes" id="UP000528457">
    <property type="component" value="Unassembled WGS sequence"/>
</dbReference>
<dbReference type="InterPro" id="IPR019949">
    <property type="entry name" value="CmoO-like"/>
</dbReference>
<sequence length="330" mass="35966">MKLSVLDQSPLRKGGSAEQAFSETLALAKFVEALGFERFWVSEHHGTDALAGSAPEVLLGALGASTERIRIGSGGIMLPHYTPYKIAEVAATLSALNPGRIDLGIGRAPGTDMVTARLLAQNGQPDFSRFHEQSEQLQTILHDKSFQPKLRPQAEIPADVWMLGSSPDSAALAGQLGLPYNFALFINPAMDGRILEYYRHCFQREAGPGRIASPHSCLTVNVLVADTEEQAHYLARSRLVSYLKFIAGKNDTEICHPDEAALYSLSPQEDAFAGQRMSSSAIGTAEQVKEKLLSLADEYGADEIMTVTICYDFEDRKRSYQLLAEAFGLS</sequence>
<protein>
    <submittedName>
        <fullName evidence="3">Luciferase family oxidoreductase group 1</fullName>
    </submittedName>
</protein>
<dbReference type="EMBL" id="JACHHT010000001">
    <property type="protein sequence ID" value="MBB6520587.1"/>
    <property type="molecule type" value="Genomic_DNA"/>
</dbReference>
<dbReference type="GO" id="GO:0005829">
    <property type="term" value="C:cytosol"/>
    <property type="evidence" value="ECO:0007669"/>
    <property type="project" value="TreeGrafter"/>
</dbReference>
<dbReference type="InterPro" id="IPR036661">
    <property type="entry name" value="Luciferase-like_sf"/>
</dbReference>
<dbReference type="PANTHER" id="PTHR30137">
    <property type="entry name" value="LUCIFERASE-LIKE MONOOXYGENASE"/>
    <property type="match status" value="1"/>
</dbReference>
<dbReference type="InParanoid" id="A0A7X0JQS6"/>
<comment type="caution">
    <text evidence="3">The sequence shown here is derived from an EMBL/GenBank/DDBJ whole genome shotgun (WGS) entry which is preliminary data.</text>
</comment>
<dbReference type="GO" id="GO:0016705">
    <property type="term" value="F:oxidoreductase activity, acting on paired donors, with incorporation or reduction of molecular oxygen"/>
    <property type="evidence" value="ECO:0007669"/>
    <property type="project" value="InterPro"/>
</dbReference>
<reference evidence="3 4" key="1">
    <citation type="submission" date="2020-08" db="EMBL/GenBank/DDBJ databases">
        <title>Genomic Encyclopedia of Type Strains, Phase IV (KMG-IV): sequencing the most valuable type-strain genomes for metagenomic binning, comparative biology and taxonomic classification.</title>
        <authorList>
            <person name="Goeker M."/>
        </authorList>
    </citation>
    <scope>NUCLEOTIDE SEQUENCE [LARGE SCALE GENOMIC DNA]</scope>
    <source>
        <strain evidence="3 4">DSM 22368</strain>
    </source>
</reference>
<feature type="domain" description="Luciferase-like" evidence="2">
    <location>
        <begin position="1"/>
        <end position="298"/>
    </location>
</feature>
<dbReference type="FunCoup" id="A0A7X0JQS6">
    <property type="interactions" value="231"/>
</dbReference>
<evidence type="ECO:0000313" key="4">
    <source>
        <dbReference type="Proteomes" id="UP000528457"/>
    </source>
</evidence>
<evidence type="ECO:0000256" key="1">
    <source>
        <dbReference type="ARBA" id="ARBA00007789"/>
    </source>
</evidence>
<dbReference type="RefSeq" id="WP_166850814.1">
    <property type="nucleotide sequence ID" value="NZ_JAAONY010000001.1"/>
</dbReference>
<proteinExistence type="predicted"/>
<keyword evidence="4" id="KW-1185">Reference proteome</keyword>
<evidence type="ECO:0000259" key="2">
    <source>
        <dbReference type="Pfam" id="PF00296"/>
    </source>
</evidence>
<gene>
    <name evidence="3" type="ORF">HNR48_000865</name>
</gene>
<dbReference type="PANTHER" id="PTHR30137:SF6">
    <property type="entry name" value="LUCIFERASE-LIKE MONOOXYGENASE"/>
    <property type="match status" value="1"/>
</dbReference>
<dbReference type="NCBIfam" id="TIGR03558">
    <property type="entry name" value="oxido_grp_1"/>
    <property type="match status" value="1"/>
</dbReference>
<dbReference type="InterPro" id="IPR050766">
    <property type="entry name" value="Bact_Lucif_Oxidored"/>
</dbReference>